<dbReference type="OrthoDB" id="1448514at2"/>
<sequence length="141" mass="16281">MKKIIVLALAVIGVQFAASAQEKRDTIRSHHKSEARAKMKEELNLSQEQSEKMKAINADTKAKMQALRDDKSLSQEERGTRGAAIMKERKEKTDAILTPEQREKMKQWGEKAKEHRKGDKKHWKDRKDKVKGEKAKEKESK</sequence>
<evidence type="ECO:0000256" key="1">
    <source>
        <dbReference type="SAM" id="MobiDB-lite"/>
    </source>
</evidence>
<accession>A0A4V2EZ45</accession>
<evidence type="ECO:0008006" key="5">
    <source>
        <dbReference type="Google" id="ProtNLM"/>
    </source>
</evidence>
<evidence type="ECO:0000313" key="3">
    <source>
        <dbReference type="EMBL" id="RZS65210.1"/>
    </source>
</evidence>
<keyword evidence="2" id="KW-0732">Signal</keyword>
<dbReference type="Proteomes" id="UP000293874">
    <property type="component" value="Unassembled WGS sequence"/>
</dbReference>
<dbReference type="EMBL" id="SGXA01000006">
    <property type="protein sequence ID" value="RZS65210.1"/>
    <property type="molecule type" value="Genomic_DNA"/>
</dbReference>
<proteinExistence type="predicted"/>
<keyword evidence="4" id="KW-1185">Reference proteome</keyword>
<dbReference type="AlphaFoldDB" id="A0A4V2EZ45"/>
<protein>
    <recommendedName>
        <fullName evidence="5">LTXXQ motif family protein</fullName>
    </recommendedName>
</protein>
<dbReference type="RefSeq" id="WP_130544435.1">
    <property type="nucleotide sequence ID" value="NZ_CP042431.1"/>
</dbReference>
<organism evidence="3 4">
    <name type="scientific">Pseudobacter ginsenosidimutans</name>
    <dbReference type="NCBI Taxonomy" id="661488"/>
    <lineage>
        <taxon>Bacteria</taxon>
        <taxon>Pseudomonadati</taxon>
        <taxon>Bacteroidota</taxon>
        <taxon>Chitinophagia</taxon>
        <taxon>Chitinophagales</taxon>
        <taxon>Chitinophagaceae</taxon>
        <taxon>Pseudobacter</taxon>
    </lineage>
</organism>
<reference evidence="3 4" key="1">
    <citation type="submission" date="2019-02" db="EMBL/GenBank/DDBJ databases">
        <title>Genomic Encyclopedia of Type Strains, Phase IV (KMG-IV): sequencing the most valuable type-strain genomes for metagenomic binning, comparative biology and taxonomic classification.</title>
        <authorList>
            <person name="Goeker M."/>
        </authorList>
    </citation>
    <scope>NUCLEOTIDE SEQUENCE [LARGE SCALE GENOMIC DNA]</scope>
    <source>
        <strain evidence="3 4">DSM 18116</strain>
    </source>
</reference>
<feature type="compositionally biased region" description="Basic and acidic residues" evidence="1">
    <location>
        <begin position="21"/>
        <end position="117"/>
    </location>
</feature>
<evidence type="ECO:0000256" key="2">
    <source>
        <dbReference type="SAM" id="SignalP"/>
    </source>
</evidence>
<comment type="caution">
    <text evidence="3">The sequence shown here is derived from an EMBL/GenBank/DDBJ whole genome shotgun (WGS) entry which is preliminary data.</text>
</comment>
<name>A0A4V2EZ45_9BACT</name>
<feature type="chain" id="PRO_5021025433" description="LTXXQ motif family protein" evidence="2">
    <location>
        <begin position="21"/>
        <end position="141"/>
    </location>
</feature>
<feature type="compositionally biased region" description="Basic and acidic residues" evidence="1">
    <location>
        <begin position="125"/>
        <end position="141"/>
    </location>
</feature>
<gene>
    <name evidence="3" type="ORF">EV199_5967</name>
</gene>
<feature type="region of interest" description="Disordered" evidence="1">
    <location>
        <begin position="20"/>
        <end position="141"/>
    </location>
</feature>
<evidence type="ECO:0000313" key="4">
    <source>
        <dbReference type="Proteomes" id="UP000293874"/>
    </source>
</evidence>
<feature type="signal peptide" evidence="2">
    <location>
        <begin position="1"/>
        <end position="20"/>
    </location>
</feature>